<accession>A0A7J7WVU0</accession>
<dbReference type="EMBL" id="JABWUV010000007">
    <property type="protein sequence ID" value="KAF6341491.1"/>
    <property type="molecule type" value="Genomic_DNA"/>
</dbReference>
<protein>
    <submittedName>
        <fullName evidence="1">Uncharacterized protein</fullName>
    </submittedName>
</protein>
<name>A0A7J7WVU0_MYOMY</name>
<dbReference type="Proteomes" id="UP000527355">
    <property type="component" value="Unassembled WGS sequence"/>
</dbReference>
<evidence type="ECO:0000313" key="2">
    <source>
        <dbReference type="Proteomes" id="UP000527355"/>
    </source>
</evidence>
<reference evidence="1 2" key="1">
    <citation type="journal article" date="2020" name="Nature">
        <title>Six reference-quality genomes reveal evolution of bat adaptations.</title>
        <authorList>
            <person name="Jebb D."/>
            <person name="Huang Z."/>
            <person name="Pippel M."/>
            <person name="Hughes G.M."/>
            <person name="Lavrichenko K."/>
            <person name="Devanna P."/>
            <person name="Winkler S."/>
            <person name="Jermiin L.S."/>
            <person name="Skirmuntt E.C."/>
            <person name="Katzourakis A."/>
            <person name="Burkitt-Gray L."/>
            <person name="Ray D.A."/>
            <person name="Sullivan K.A.M."/>
            <person name="Roscito J.G."/>
            <person name="Kirilenko B.M."/>
            <person name="Davalos L.M."/>
            <person name="Corthals A.P."/>
            <person name="Power M.L."/>
            <person name="Jones G."/>
            <person name="Ransome R.D."/>
            <person name="Dechmann D.K.N."/>
            <person name="Locatelli A.G."/>
            <person name="Puechmaille S.J."/>
            <person name="Fedrigo O."/>
            <person name="Jarvis E.D."/>
            <person name="Hiller M."/>
            <person name="Vernes S.C."/>
            <person name="Myers E.W."/>
            <person name="Teeling E.C."/>
        </authorList>
    </citation>
    <scope>NUCLEOTIDE SEQUENCE [LARGE SCALE GENOMIC DNA]</scope>
    <source>
        <strain evidence="1">MMyoMyo1</strain>
        <tissue evidence="1">Flight muscle</tissue>
    </source>
</reference>
<organism evidence="1 2">
    <name type="scientific">Myotis myotis</name>
    <name type="common">Greater mouse-eared bat</name>
    <name type="synonym">Vespertilio myotis</name>
    <dbReference type="NCBI Taxonomy" id="51298"/>
    <lineage>
        <taxon>Eukaryota</taxon>
        <taxon>Metazoa</taxon>
        <taxon>Chordata</taxon>
        <taxon>Craniata</taxon>
        <taxon>Vertebrata</taxon>
        <taxon>Euteleostomi</taxon>
        <taxon>Mammalia</taxon>
        <taxon>Eutheria</taxon>
        <taxon>Laurasiatheria</taxon>
        <taxon>Chiroptera</taxon>
        <taxon>Yangochiroptera</taxon>
        <taxon>Vespertilionidae</taxon>
        <taxon>Myotis</taxon>
    </lineage>
</organism>
<keyword evidence="2" id="KW-1185">Reference proteome</keyword>
<dbReference type="AlphaFoldDB" id="A0A7J7WVU0"/>
<proteinExistence type="predicted"/>
<comment type="caution">
    <text evidence="1">The sequence shown here is derived from an EMBL/GenBank/DDBJ whole genome shotgun (WGS) entry which is preliminary data.</text>
</comment>
<gene>
    <name evidence="1" type="ORF">mMyoMyo1_011909</name>
</gene>
<sequence length="134" mass="14753">MNREVTLPTLDTSILPFSDIFLIYPVKLTIKAMVYPRLLSCSGKIKREINKQTIKCSGQFGSVDRVSAQEWDVVGSIPSQGHVPVPRSQARCPSQVGGNQVMCLSHIHVSLSLSLPLSSTLSKIQWKKISSSED</sequence>
<evidence type="ECO:0000313" key="1">
    <source>
        <dbReference type="EMBL" id="KAF6341491.1"/>
    </source>
</evidence>